<dbReference type="Proteomes" id="UP000248079">
    <property type="component" value="Unassembled WGS sequence"/>
</dbReference>
<evidence type="ECO:0000313" key="2">
    <source>
        <dbReference type="Proteomes" id="UP000248079"/>
    </source>
</evidence>
<comment type="caution">
    <text evidence="1">The sequence shown here is derived from an EMBL/GenBank/DDBJ whole genome shotgun (WGS) entry which is preliminary data.</text>
</comment>
<protein>
    <submittedName>
        <fullName evidence="1">Uncharacterized protein</fullName>
    </submittedName>
</protein>
<sequence length="80" mass="7879">MFVVSIPPLSPSILRAILASLSLVLAPLWYSAASPSLGGGGKLQPSGGKPLAKDGMSLAKGGTLLAKLGKPLANGGMPLA</sequence>
<reference evidence="1 2" key="1">
    <citation type="submission" date="2018-05" db="EMBL/GenBank/DDBJ databases">
        <title>Marinifilum breve JC075T sp. nov., a marine bacterium isolated from Yongle Blue Hole in the South China Sea.</title>
        <authorList>
            <person name="Fu T."/>
        </authorList>
    </citation>
    <scope>NUCLEOTIDE SEQUENCE [LARGE SCALE GENOMIC DNA]</scope>
    <source>
        <strain evidence="1 2">JC075</strain>
    </source>
</reference>
<organism evidence="1 2">
    <name type="scientific">Marinifilum breve</name>
    <dbReference type="NCBI Taxonomy" id="2184082"/>
    <lineage>
        <taxon>Bacteria</taxon>
        <taxon>Pseudomonadati</taxon>
        <taxon>Bacteroidota</taxon>
        <taxon>Bacteroidia</taxon>
        <taxon>Marinilabiliales</taxon>
        <taxon>Marinifilaceae</taxon>
    </lineage>
</organism>
<accession>A0A2V3ZWN1</accession>
<evidence type="ECO:0000313" key="1">
    <source>
        <dbReference type="EMBL" id="PXY00859.1"/>
    </source>
</evidence>
<dbReference type="EMBL" id="QFLI01000005">
    <property type="protein sequence ID" value="PXY00859.1"/>
    <property type="molecule type" value="Genomic_DNA"/>
</dbReference>
<gene>
    <name evidence="1" type="ORF">DF185_13250</name>
</gene>
<proteinExistence type="predicted"/>
<dbReference type="AlphaFoldDB" id="A0A2V3ZWN1"/>
<name>A0A2V3ZWN1_9BACT</name>
<keyword evidence="2" id="KW-1185">Reference proteome</keyword>